<feature type="compositionally biased region" description="Basic and acidic residues" evidence="1">
    <location>
        <begin position="110"/>
        <end position="122"/>
    </location>
</feature>
<evidence type="ECO:0000313" key="3">
    <source>
        <dbReference type="Proteomes" id="UP001179121"/>
    </source>
</evidence>
<accession>A0AA86N2P5</accession>
<protein>
    <submittedName>
        <fullName evidence="2">Uncharacterized protein</fullName>
    </submittedName>
</protein>
<gene>
    <name evidence="2" type="ORF">DNFV4_04040</name>
</gene>
<evidence type="ECO:0000256" key="1">
    <source>
        <dbReference type="SAM" id="MobiDB-lite"/>
    </source>
</evidence>
<proteinExistence type="predicted"/>
<evidence type="ECO:0000313" key="2">
    <source>
        <dbReference type="EMBL" id="CAI4033599.1"/>
    </source>
</evidence>
<sequence>MSGYLTHVAERSLSGAETIRPRLATKFEPARRAVPEIEEPAVPWQREPSSADSISFGLFRDIAMERQGPGYPAEQAGQVPAEVRVPPGQSEQSGKSSPWGAAFNPVPAGADRESIIADRTPDARMPGKRPDLEPDMSHVRPRMTIDRKIKLAKPDGSQAAPAIESAPAWPADPGNPSGHHVPADVGRLEANGRRAPSQESLKAGAFQPRVVQTRRQAESASVGPRSWIVRSDGLPLSQPRTGSATAEPQRPVVRVSIGRIDVRAIMPPPVPKPKREPPRPSRSLQEYLAPRSGGPR</sequence>
<dbReference type="KEGG" id="nti:DNFV4_04040"/>
<dbReference type="EMBL" id="OX365700">
    <property type="protein sequence ID" value="CAI4033599.1"/>
    <property type="molecule type" value="Genomic_DNA"/>
</dbReference>
<dbReference type="Proteomes" id="UP001179121">
    <property type="component" value="Chromosome"/>
</dbReference>
<organism evidence="2 3">
    <name type="scientific">Nitrospira tepida</name>
    <dbReference type="NCBI Taxonomy" id="2973512"/>
    <lineage>
        <taxon>Bacteria</taxon>
        <taxon>Pseudomonadati</taxon>
        <taxon>Nitrospirota</taxon>
        <taxon>Nitrospiria</taxon>
        <taxon>Nitrospirales</taxon>
        <taxon>Nitrospiraceae</taxon>
        <taxon>Nitrospira</taxon>
    </lineage>
</organism>
<dbReference type="RefSeq" id="WP_289270940.1">
    <property type="nucleotide sequence ID" value="NZ_OX365700.1"/>
</dbReference>
<dbReference type="AlphaFoldDB" id="A0AA86N2P5"/>
<reference evidence="2" key="1">
    <citation type="submission" date="2022-10" db="EMBL/GenBank/DDBJ databases">
        <authorList>
            <person name="Koch H."/>
        </authorList>
    </citation>
    <scope>NUCLEOTIDE SEQUENCE</scope>
    <source>
        <strain evidence="2">DNF</strain>
    </source>
</reference>
<name>A0AA86N2P5_9BACT</name>
<keyword evidence="3" id="KW-1185">Reference proteome</keyword>
<feature type="compositionally biased region" description="Basic and acidic residues" evidence="1">
    <location>
        <begin position="128"/>
        <end position="153"/>
    </location>
</feature>
<feature type="region of interest" description="Disordered" evidence="1">
    <location>
        <begin position="83"/>
        <end position="296"/>
    </location>
</feature>